<protein>
    <submittedName>
        <fullName evidence="1">Uncharacterized protein</fullName>
    </submittedName>
</protein>
<evidence type="ECO:0000313" key="1">
    <source>
        <dbReference type="EMBL" id="CAD9003668.1"/>
    </source>
</evidence>
<organism evidence="1">
    <name type="scientific">Eutreptiella gymnastica</name>
    <dbReference type="NCBI Taxonomy" id="73025"/>
    <lineage>
        <taxon>Eukaryota</taxon>
        <taxon>Discoba</taxon>
        <taxon>Euglenozoa</taxon>
        <taxon>Euglenida</taxon>
        <taxon>Spirocuta</taxon>
        <taxon>Euglenophyceae</taxon>
        <taxon>Eutreptiales</taxon>
        <taxon>Eutreptiaceae</taxon>
        <taxon>Eutreptiella</taxon>
    </lineage>
</organism>
<accession>A0A7S1I7L9</accession>
<dbReference type="InterPro" id="IPR032801">
    <property type="entry name" value="PXL2A/B/C"/>
</dbReference>
<dbReference type="EMBL" id="HBGA01040637">
    <property type="protein sequence ID" value="CAD9003668.1"/>
    <property type="molecule type" value="Transcribed_RNA"/>
</dbReference>
<proteinExistence type="predicted"/>
<dbReference type="Pfam" id="PF13911">
    <property type="entry name" value="AhpC-TSA_2"/>
    <property type="match status" value="1"/>
</dbReference>
<sequence>MFDAAGMKLVMIGNGTLEQAAKFQAVLPYYGEMYLDHGSTTYKAFGFKKAGFKTILKWIGNVKAMSKITKLMPGHDLKGSSGQQGGVVVIGPGAVLPSFTWNEHDHPVDVFCTPQEVMATIQAGWY</sequence>
<gene>
    <name evidence="1" type="ORF">EGYM00392_LOCUS14752</name>
</gene>
<reference evidence="1" key="1">
    <citation type="submission" date="2021-01" db="EMBL/GenBank/DDBJ databases">
        <authorList>
            <person name="Corre E."/>
            <person name="Pelletier E."/>
            <person name="Niang G."/>
            <person name="Scheremetjew M."/>
            <person name="Finn R."/>
            <person name="Kale V."/>
            <person name="Holt S."/>
            <person name="Cochrane G."/>
            <person name="Meng A."/>
            <person name="Brown T."/>
            <person name="Cohen L."/>
        </authorList>
    </citation>
    <scope>NUCLEOTIDE SEQUENCE</scope>
    <source>
        <strain evidence="1">NIES-381</strain>
    </source>
</reference>
<name>A0A7S1I7L9_9EUGL</name>
<dbReference type="AlphaFoldDB" id="A0A7S1I7L9"/>